<evidence type="ECO:0000313" key="2">
    <source>
        <dbReference type="EMBL" id="CAI2382552.1"/>
    </source>
</evidence>
<reference evidence="2" key="1">
    <citation type="submission" date="2023-07" db="EMBL/GenBank/DDBJ databases">
        <authorList>
            <consortium name="AG Swart"/>
            <person name="Singh M."/>
            <person name="Singh A."/>
            <person name="Seah K."/>
            <person name="Emmerich C."/>
        </authorList>
    </citation>
    <scope>NUCLEOTIDE SEQUENCE</scope>
    <source>
        <strain evidence="2">DP1</strain>
    </source>
</reference>
<sequence>MNLDSSLFVVKQEYKVKATQTQYCLRFINIMSMLVQVFVSMRILREVDHSEMVLIHVLAILWSLIYHVSPPYRKSPLFLNCAYVICAVSFCTVCLNSMEASYSPDNFVQLIIIVLTFVLMLPPVITSFTLILLIFYENEKPEPKMVLIPTDTFVTKIVYDQHDSQVNNI</sequence>
<accession>A0AAD2D6L1</accession>
<protein>
    <submittedName>
        <fullName evidence="2">Uncharacterized protein</fullName>
    </submittedName>
</protein>
<organism evidence="2 3">
    <name type="scientific">Euplotes crassus</name>
    <dbReference type="NCBI Taxonomy" id="5936"/>
    <lineage>
        <taxon>Eukaryota</taxon>
        <taxon>Sar</taxon>
        <taxon>Alveolata</taxon>
        <taxon>Ciliophora</taxon>
        <taxon>Intramacronucleata</taxon>
        <taxon>Spirotrichea</taxon>
        <taxon>Hypotrichia</taxon>
        <taxon>Euplotida</taxon>
        <taxon>Euplotidae</taxon>
        <taxon>Moneuplotes</taxon>
    </lineage>
</organism>
<feature type="transmembrane region" description="Helical" evidence="1">
    <location>
        <begin position="110"/>
        <end position="136"/>
    </location>
</feature>
<dbReference type="Proteomes" id="UP001295684">
    <property type="component" value="Unassembled WGS sequence"/>
</dbReference>
<keyword evidence="1" id="KW-0812">Transmembrane</keyword>
<dbReference type="AlphaFoldDB" id="A0AAD2D6L1"/>
<comment type="caution">
    <text evidence="2">The sequence shown here is derived from an EMBL/GenBank/DDBJ whole genome shotgun (WGS) entry which is preliminary data.</text>
</comment>
<keyword evidence="3" id="KW-1185">Reference proteome</keyword>
<feature type="transmembrane region" description="Helical" evidence="1">
    <location>
        <begin position="23"/>
        <end position="44"/>
    </location>
</feature>
<feature type="transmembrane region" description="Helical" evidence="1">
    <location>
        <begin position="77"/>
        <end position="98"/>
    </location>
</feature>
<keyword evidence="1" id="KW-1133">Transmembrane helix</keyword>
<keyword evidence="1" id="KW-0472">Membrane</keyword>
<proteinExistence type="predicted"/>
<feature type="transmembrane region" description="Helical" evidence="1">
    <location>
        <begin position="50"/>
        <end position="68"/>
    </location>
</feature>
<name>A0AAD2D6L1_EUPCR</name>
<evidence type="ECO:0000313" key="3">
    <source>
        <dbReference type="Proteomes" id="UP001295684"/>
    </source>
</evidence>
<evidence type="ECO:0000256" key="1">
    <source>
        <dbReference type="SAM" id="Phobius"/>
    </source>
</evidence>
<gene>
    <name evidence="2" type="ORF">ECRASSUSDP1_LOCUS24029</name>
</gene>
<dbReference type="EMBL" id="CAMPGE010024738">
    <property type="protein sequence ID" value="CAI2382552.1"/>
    <property type="molecule type" value="Genomic_DNA"/>
</dbReference>